<evidence type="ECO:0000313" key="1">
    <source>
        <dbReference type="EMBL" id="KGE85122.1"/>
    </source>
</evidence>
<protein>
    <submittedName>
        <fullName evidence="1">Uncharacterized protein</fullName>
    </submittedName>
</protein>
<accession>A0A098S1U2</accession>
<reference evidence="1 2" key="1">
    <citation type="journal article" date="2014" name="Int. J. Syst. Evol. Microbiol.">
        <title>Phaeodactylibacter xiamenensis gen. nov., sp. nov., a member of the family Saprospiraceae isolated from the marine alga Phaeodactylum tricornutum.</title>
        <authorList>
            <person name="Chen Z.Jr."/>
            <person name="Lei X."/>
            <person name="Lai Q."/>
            <person name="Li Y."/>
            <person name="Zhang B."/>
            <person name="Zhang J."/>
            <person name="Zhang H."/>
            <person name="Yang L."/>
            <person name="Zheng W."/>
            <person name="Tian Y."/>
            <person name="Yu Z."/>
            <person name="Xu H.Jr."/>
            <person name="Zheng T."/>
        </authorList>
    </citation>
    <scope>NUCLEOTIDE SEQUENCE [LARGE SCALE GENOMIC DNA]</scope>
    <source>
        <strain evidence="1 2">KD52</strain>
    </source>
</reference>
<proteinExistence type="predicted"/>
<sequence>MKPLPIIALALALLLADDLDIGTLTTCDAPEEVLTMNADIEDGITMTFVYLSRYDNNPTGTPYDCSGQEAAWYSMERRSLKSGPIIMATNLPLATPFRRRRWQYYPSDN</sequence>
<name>A0A098S1U2_9BACT</name>
<organism evidence="1 2">
    <name type="scientific">Phaeodactylibacter xiamenensis</name>
    <dbReference type="NCBI Taxonomy" id="1524460"/>
    <lineage>
        <taxon>Bacteria</taxon>
        <taxon>Pseudomonadati</taxon>
        <taxon>Bacteroidota</taxon>
        <taxon>Saprospiria</taxon>
        <taxon>Saprospirales</taxon>
        <taxon>Haliscomenobacteraceae</taxon>
        <taxon>Phaeodactylibacter</taxon>
    </lineage>
</organism>
<dbReference type="RefSeq" id="WP_044229539.1">
    <property type="nucleotide sequence ID" value="NZ_JBKAGJ010000068.1"/>
</dbReference>
<dbReference type="OrthoDB" id="7051241at2"/>
<dbReference type="Proteomes" id="UP000029736">
    <property type="component" value="Unassembled WGS sequence"/>
</dbReference>
<comment type="caution">
    <text evidence="1">The sequence shown here is derived from an EMBL/GenBank/DDBJ whole genome shotgun (WGS) entry which is preliminary data.</text>
</comment>
<dbReference type="EMBL" id="JPOS01000093">
    <property type="protein sequence ID" value="KGE85122.1"/>
    <property type="molecule type" value="Genomic_DNA"/>
</dbReference>
<dbReference type="AlphaFoldDB" id="A0A098S1U2"/>
<gene>
    <name evidence="1" type="ORF">IX84_29970</name>
</gene>
<keyword evidence="2" id="KW-1185">Reference proteome</keyword>
<evidence type="ECO:0000313" key="2">
    <source>
        <dbReference type="Proteomes" id="UP000029736"/>
    </source>
</evidence>